<protein>
    <submittedName>
        <fullName evidence="9">tRNA glutamyl-Q(34) synthetase GluQRS</fullName>
    </submittedName>
</protein>
<name>A0A2A4YT20_9PROT</name>
<dbReference type="EMBL" id="NVUS01000025">
    <property type="protein sequence ID" value="PCI97956.1"/>
    <property type="molecule type" value="Genomic_DNA"/>
</dbReference>
<dbReference type="GO" id="GO:0006424">
    <property type="term" value="P:glutamyl-tRNA aminoacylation"/>
    <property type="evidence" value="ECO:0007669"/>
    <property type="project" value="TreeGrafter"/>
</dbReference>
<keyword evidence="3 7" id="KW-0547">Nucleotide-binding</keyword>
<dbReference type="PROSITE" id="PS00178">
    <property type="entry name" value="AA_TRNA_LIGASE_I"/>
    <property type="match status" value="1"/>
</dbReference>
<comment type="caution">
    <text evidence="9">The sequence shown here is derived from an EMBL/GenBank/DDBJ whole genome shotgun (WGS) entry which is preliminary data.</text>
</comment>
<keyword evidence="7" id="KW-0648">Protein biosynthesis</keyword>
<evidence type="ECO:0000313" key="9">
    <source>
        <dbReference type="EMBL" id="PCI97956.1"/>
    </source>
</evidence>
<reference key="1">
    <citation type="submission" date="2017-08" db="EMBL/GenBank/DDBJ databases">
        <title>A dynamic microbial community with high functional redundancy inhabits the cold, oxic subseafloor aquifer.</title>
        <authorList>
            <person name="Tully B.J."/>
            <person name="Wheat C.G."/>
            <person name="Glazer B.T."/>
            <person name="Huber J.A."/>
        </authorList>
    </citation>
    <scope>NUCLEOTIDE SEQUENCE [LARGE SCALE GENOMIC DNA]</scope>
</reference>
<keyword evidence="5 7" id="KW-0067">ATP-binding</keyword>
<dbReference type="GO" id="GO:0005524">
    <property type="term" value="F:ATP binding"/>
    <property type="evidence" value="ECO:0007669"/>
    <property type="project" value="UniProtKB-KW"/>
</dbReference>
<evidence type="ECO:0000259" key="8">
    <source>
        <dbReference type="Pfam" id="PF00749"/>
    </source>
</evidence>
<dbReference type="Gene3D" id="3.40.50.620">
    <property type="entry name" value="HUPs"/>
    <property type="match status" value="1"/>
</dbReference>
<dbReference type="GO" id="GO:0005829">
    <property type="term" value="C:cytosol"/>
    <property type="evidence" value="ECO:0007669"/>
    <property type="project" value="TreeGrafter"/>
</dbReference>
<dbReference type="NCBIfam" id="NF004315">
    <property type="entry name" value="PRK05710.1-4"/>
    <property type="match status" value="1"/>
</dbReference>
<dbReference type="GO" id="GO:0004818">
    <property type="term" value="F:glutamate-tRNA ligase activity"/>
    <property type="evidence" value="ECO:0007669"/>
    <property type="project" value="TreeGrafter"/>
</dbReference>
<dbReference type="InterPro" id="IPR049940">
    <property type="entry name" value="GluQ/Sye"/>
</dbReference>
<keyword evidence="4" id="KW-0862">Zinc</keyword>
<keyword evidence="2" id="KW-0479">Metal-binding</keyword>
<dbReference type="InterPro" id="IPR020058">
    <property type="entry name" value="Glu/Gln-tRNA-synth_Ib_cat-dom"/>
</dbReference>
<proteinExistence type="inferred from homology"/>
<feature type="domain" description="Glutamyl/glutaminyl-tRNA synthetase class Ib catalytic" evidence="8">
    <location>
        <begin position="9"/>
        <end position="279"/>
    </location>
</feature>
<dbReference type="AlphaFoldDB" id="A0A2A4YT20"/>
<gene>
    <name evidence="9" type="ORF">COB13_14640</name>
</gene>
<dbReference type="Pfam" id="PF00749">
    <property type="entry name" value="tRNA-synt_1c"/>
    <property type="match status" value="1"/>
</dbReference>
<dbReference type="PANTHER" id="PTHR43311">
    <property type="entry name" value="GLUTAMATE--TRNA LIGASE"/>
    <property type="match status" value="1"/>
</dbReference>
<keyword evidence="6 7" id="KW-0030">Aminoacyl-tRNA synthetase</keyword>
<accession>A0A2A4YT20</accession>
<evidence type="ECO:0000256" key="2">
    <source>
        <dbReference type="ARBA" id="ARBA00022723"/>
    </source>
</evidence>
<keyword evidence="1 7" id="KW-0436">Ligase</keyword>
<comment type="similarity">
    <text evidence="7">Belongs to the class-I aminoacyl-tRNA synthetase family.</text>
</comment>
<evidence type="ECO:0000256" key="1">
    <source>
        <dbReference type="ARBA" id="ARBA00022598"/>
    </source>
</evidence>
<evidence type="ECO:0000256" key="6">
    <source>
        <dbReference type="ARBA" id="ARBA00023146"/>
    </source>
</evidence>
<dbReference type="InterPro" id="IPR001412">
    <property type="entry name" value="aa-tRNA-synth_I_CS"/>
</dbReference>
<organism evidence="9">
    <name type="scientific">OCS116 cluster bacterium</name>
    <dbReference type="NCBI Taxonomy" id="2030921"/>
    <lineage>
        <taxon>Bacteria</taxon>
        <taxon>Pseudomonadati</taxon>
        <taxon>Pseudomonadota</taxon>
        <taxon>Alphaproteobacteria</taxon>
        <taxon>OCS116 cluster</taxon>
    </lineage>
</organism>
<dbReference type="InterPro" id="IPR000924">
    <property type="entry name" value="Glu/Gln-tRNA-synth"/>
</dbReference>
<dbReference type="PANTHER" id="PTHR43311:SF1">
    <property type="entry name" value="GLUTAMYL-Q TRNA(ASP) SYNTHETASE"/>
    <property type="match status" value="1"/>
</dbReference>
<evidence type="ECO:0000256" key="4">
    <source>
        <dbReference type="ARBA" id="ARBA00022833"/>
    </source>
</evidence>
<dbReference type="PRINTS" id="PR00987">
    <property type="entry name" value="TRNASYNTHGLU"/>
</dbReference>
<sequence>MDSEPNPKLRFAPSPNGDMHLGHAYSALLNVQIARGLGAEFIIRMEDIDQMRCTPAYKAAWLEDLVAIGVESDDEILYQSGRQDAYAAALAKLTEFGVLYPCLATRGDIKRHYEKHEKIFDPDGGLVYPNLYKGFSLIDQQTILNGSAAFTLRLNMEAALNIIEKSGQKCSFLSIDLDAENITEVGFNPLVWGDVVLSRKDIATSYHLSVVVDDAMQNITHIIRGIDLYKATYIHTVLQILLNLPRPVYFHHELLLGDDLKKLAKRHKSQAMREILAQNKGLDFISDLLEVENMRNMTKTIVEIMRKKNGKKFKK</sequence>
<dbReference type="SUPFAM" id="SSF52374">
    <property type="entry name" value="Nucleotidylyl transferase"/>
    <property type="match status" value="1"/>
</dbReference>
<evidence type="ECO:0000256" key="5">
    <source>
        <dbReference type="ARBA" id="ARBA00022840"/>
    </source>
</evidence>
<reference evidence="9" key="2">
    <citation type="journal article" date="2018" name="ISME J.">
        <title>A dynamic microbial community with high functional redundancy inhabits the cold, oxic subseafloor aquifer.</title>
        <authorList>
            <person name="Tully B.J."/>
            <person name="Wheat C.G."/>
            <person name="Glazer B.T."/>
            <person name="Huber J.A."/>
        </authorList>
    </citation>
    <scope>NUCLEOTIDE SEQUENCE</scope>
    <source>
        <strain evidence="9">NORP83</strain>
    </source>
</reference>
<evidence type="ECO:0000256" key="7">
    <source>
        <dbReference type="RuleBase" id="RU363037"/>
    </source>
</evidence>
<dbReference type="InterPro" id="IPR014729">
    <property type="entry name" value="Rossmann-like_a/b/a_fold"/>
</dbReference>
<evidence type="ECO:0000256" key="3">
    <source>
        <dbReference type="ARBA" id="ARBA00022741"/>
    </source>
</evidence>